<dbReference type="Gene3D" id="2.120.10.30">
    <property type="entry name" value="TolB, C-terminal domain"/>
    <property type="match status" value="1"/>
</dbReference>
<dbReference type="Pfam" id="PF00326">
    <property type="entry name" value="Peptidase_S9"/>
    <property type="match status" value="1"/>
</dbReference>
<dbReference type="InterPro" id="IPR050278">
    <property type="entry name" value="Serine_Prot_S9B/DPPIV"/>
</dbReference>
<feature type="chain" id="PRO_5046116711" evidence="1">
    <location>
        <begin position="21"/>
        <end position="795"/>
    </location>
</feature>
<dbReference type="Proteomes" id="UP001431449">
    <property type="component" value="Unassembled WGS sequence"/>
</dbReference>
<organism evidence="4 5">
    <name type="scientific">Pseudomarimonas salicorniae</name>
    <dbReference type="NCBI Taxonomy" id="2933270"/>
    <lineage>
        <taxon>Bacteria</taxon>
        <taxon>Pseudomonadati</taxon>
        <taxon>Pseudomonadota</taxon>
        <taxon>Gammaproteobacteria</taxon>
        <taxon>Lysobacterales</taxon>
        <taxon>Lysobacteraceae</taxon>
        <taxon>Pseudomarimonas</taxon>
    </lineage>
</organism>
<dbReference type="InterPro" id="IPR029058">
    <property type="entry name" value="AB_hydrolase_fold"/>
</dbReference>
<keyword evidence="1" id="KW-0732">Signal</keyword>
<dbReference type="Gene3D" id="3.40.50.1820">
    <property type="entry name" value="alpha/beta hydrolase"/>
    <property type="match status" value="1"/>
</dbReference>
<dbReference type="Gene3D" id="2.140.10.30">
    <property type="entry name" value="Dipeptidylpeptidase IV, N-terminal domain"/>
    <property type="match status" value="1"/>
</dbReference>
<keyword evidence="5" id="KW-1185">Reference proteome</keyword>
<dbReference type="EMBL" id="JALNMH010000001">
    <property type="protein sequence ID" value="MCK7592310.1"/>
    <property type="molecule type" value="Genomic_DNA"/>
</dbReference>
<dbReference type="InterPro" id="IPR002469">
    <property type="entry name" value="Peptidase_S9B_N"/>
</dbReference>
<comment type="caution">
    <text evidence="4">The sequence shown here is derived from an EMBL/GenBank/DDBJ whole genome shotgun (WGS) entry which is preliminary data.</text>
</comment>
<evidence type="ECO:0000313" key="5">
    <source>
        <dbReference type="Proteomes" id="UP001431449"/>
    </source>
</evidence>
<accession>A0ABT0GCP6</accession>
<evidence type="ECO:0000259" key="3">
    <source>
        <dbReference type="Pfam" id="PF00930"/>
    </source>
</evidence>
<dbReference type="PANTHER" id="PTHR11731:SF193">
    <property type="entry name" value="DIPEPTIDYL PEPTIDASE 9"/>
    <property type="match status" value="1"/>
</dbReference>
<gene>
    <name evidence="4" type="ORF">M0G41_01350</name>
</gene>
<evidence type="ECO:0000313" key="4">
    <source>
        <dbReference type="EMBL" id="MCK7592310.1"/>
    </source>
</evidence>
<dbReference type="SUPFAM" id="SSF82171">
    <property type="entry name" value="DPP6 N-terminal domain-like"/>
    <property type="match status" value="1"/>
</dbReference>
<feature type="signal peptide" evidence="1">
    <location>
        <begin position="1"/>
        <end position="20"/>
    </location>
</feature>
<name>A0ABT0GCP6_9GAMM</name>
<dbReference type="PANTHER" id="PTHR11731">
    <property type="entry name" value="PROTEASE FAMILY S9B,C DIPEPTIDYL-PEPTIDASE IV-RELATED"/>
    <property type="match status" value="1"/>
</dbReference>
<feature type="domain" description="Peptidase S9 prolyl oligopeptidase catalytic" evidence="2">
    <location>
        <begin position="599"/>
        <end position="794"/>
    </location>
</feature>
<evidence type="ECO:0000256" key="1">
    <source>
        <dbReference type="SAM" id="SignalP"/>
    </source>
</evidence>
<dbReference type="InterPro" id="IPR001375">
    <property type="entry name" value="Peptidase_S9_cat"/>
</dbReference>
<feature type="domain" description="Dipeptidylpeptidase IV N-terminal" evidence="3">
    <location>
        <begin position="336"/>
        <end position="504"/>
    </location>
</feature>
<proteinExistence type="predicted"/>
<sequence>MRAPVLLASLILIGLPVAQARDVADGFESATWKAELNQIMAQPDWIGPPVESPFWSLVGADTLHFELKRNASPVRDLYRVTLDGAAAAPVPDAQRAGLDGPDPVFSADGQRALFVRHDDIFLRDRASGTLTALTRSAEAEADPQFGADGHSVHWRVGTRWYRHDLREGVSWALAEFKAEKDPAAPSEDSLQAMQLRLISTLARESAEREALRQREAELREIDPTRAPAPVYLGSEARLVATSLSPDGRHLLAVTQPKGEPGRGGKMPKYVTESGYEEVEDVRTRVGRNAPAAQTLHLVDLATGEVSTLPFDRLPGIAEDPLAALREAADKPRLEGQRPLEVEAIQWRRDGSRAAVMLRAIDNKDRWIATLSPSAASLAPRHRLTDPAWINWAFNEFGWLPDGQLWYLSEESGYSHLYLMDDRDGARARALTSGSWEASEVEWTRDGATAYFRCNRAWPGDYEVCAVPASGGTVREVTAQDAVEGFVLSPDEQRLALLVSAHHLPPQLANIGVDGSDYRQLTDTRTAEYRARERTFMAPQFVQVPSSHGAAPIWGKLYRPETLEPGKQYPIALFVHGAGYLQNVHSGWPVYFREQMFNELLVKHGYIVLDLDYRASRGYGRDWRTAIYRQMGHPELEDYLDGIDWLVAQHQGDRERVGIYGGSYGGFMAFMALFRAPGAFHAGAALRPVTDWAHYNHGYTSNILNTPELDPEAYKRSSPIEYAENLRGQLLIAHGMIDDNVFYQDSVRLAQRLIELRKDGWELASYPLERHGYVHPESWYDQYRRIFELFNRTLKP</sequence>
<dbReference type="Pfam" id="PF00930">
    <property type="entry name" value="DPPIV_N"/>
    <property type="match status" value="1"/>
</dbReference>
<dbReference type="RefSeq" id="WP_248204382.1">
    <property type="nucleotide sequence ID" value="NZ_JALNMH010000001.1"/>
</dbReference>
<dbReference type="SUPFAM" id="SSF53474">
    <property type="entry name" value="alpha/beta-Hydrolases"/>
    <property type="match status" value="1"/>
</dbReference>
<protein>
    <submittedName>
        <fullName evidence="4">Prolyl oligopeptidase family serine peptidase</fullName>
    </submittedName>
</protein>
<reference evidence="4" key="1">
    <citation type="submission" date="2022-04" db="EMBL/GenBank/DDBJ databases">
        <title>Lysobacter sp. CAU 1642 isolated from sea sand.</title>
        <authorList>
            <person name="Kim W."/>
        </authorList>
    </citation>
    <scope>NUCLEOTIDE SEQUENCE</scope>
    <source>
        <strain evidence="4">CAU 1642</strain>
    </source>
</reference>
<dbReference type="InterPro" id="IPR011042">
    <property type="entry name" value="6-blade_b-propeller_TolB-like"/>
</dbReference>
<evidence type="ECO:0000259" key="2">
    <source>
        <dbReference type="Pfam" id="PF00326"/>
    </source>
</evidence>